<protein>
    <submittedName>
        <fullName evidence="2">Uncharacterized protein</fullName>
    </submittedName>
</protein>
<dbReference type="Proteomes" id="UP000887564">
    <property type="component" value="Unplaced"/>
</dbReference>
<dbReference type="AlphaFoldDB" id="A0A914RJH8"/>
<reference evidence="2" key="1">
    <citation type="submission" date="2022-11" db="UniProtKB">
        <authorList>
            <consortium name="WormBaseParasite"/>
        </authorList>
    </citation>
    <scope>IDENTIFICATION</scope>
</reference>
<dbReference type="WBParaSite" id="PEQ_0000667401-mRNA-1">
    <property type="protein sequence ID" value="PEQ_0000667401-mRNA-1"/>
    <property type="gene ID" value="PEQ_0000667401"/>
</dbReference>
<accession>A0A914RJH8</accession>
<name>A0A914RJH8_PAREQ</name>
<evidence type="ECO:0000313" key="2">
    <source>
        <dbReference type="WBParaSite" id="PEQ_0000667401-mRNA-1"/>
    </source>
</evidence>
<keyword evidence="1" id="KW-1185">Reference proteome</keyword>
<organism evidence="1 2">
    <name type="scientific">Parascaris equorum</name>
    <name type="common">Equine roundworm</name>
    <dbReference type="NCBI Taxonomy" id="6256"/>
    <lineage>
        <taxon>Eukaryota</taxon>
        <taxon>Metazoa</taxon>
        <taxon>Ecdysozoa</taxon>
        <taxon>Nematoda</taxon>
        <taxon>Chromadorea</taxon>
        <taxon>Rhabditida</taxon>
        <taxon>Spirurina</taxon>
        <taxon>Ascaridomorpha</taxon>
        <taxon>Ascaridoidea</taxon>
        <taxon>Ascarididae</taxon>
        <taxon>Parascaris</taxon>
    </lineage>
</organism>
<proteinExistence type="predicted"/>
<evidence type="ECO:0000313" key="1">
    <source>
        <dbReference type="Proteomes" id="UP000887564"/>
    </source>
</evidence>
<sequence length="84" mass="9883">MHQGSVVDQFQRDSLRSFFGLNQERVGVRLIASYALEYPQMLDRIAHEHQILQRLDLALQYLRQAVHSENQFTLQTGTQMLPWI</sequence>